<gene>
    <name evidence="1" type="ORF">LPJ66_008878</name>
</gene>
<reference evidence="1" key="1">
    <citation type="submission" date="2022-07" db="EMBL/GenBank/DDBJ databases">
        <title>Phylogenomic reconstructions and comparative analyses of Kickxellomycotina fungi.</title>
        <authorList>
            <person name="Reynolds N.K."/>
            <person name="Stajich J.E."/>
            <person name="Barry K."/>
            <person name="Grigoriev I.V."/>
            <person name="Crous P."/>
            <person name="Smith M.E."/>
        </authorList>
    </citation>
    <scope>NUCLEOTIDE SEQUENCE</scope>
    <source>
        <strain evidence="1">Benny 63K</strain>
    </source>
</reference>
<dbReference type="EMBL" id="JANBPG010001888">
    <property type="protein sequence ID" value="KAJ1887877.1"/>
    <property type="molecule type" value="Genomic_DNA"/>
</dbReference>
<protein>
    <submittedName>
        <fullName evidence="1">Uncharacterized protein</fullName>
    </submittedName>
</protein>
<dbReference type="Proteomes" id="UP001150581">
    <property type="component" value="Unassembled WGS sequence"/>
</dbReference>
<sequence length="1400" mass="151332">SDQSQLKIAFGQLLIKLFDAEACLPAGLSGCIFVLLGDRNRGVRSVWSQVAGCLVALPFQSPIPGPFAAQDCAIQNNHFQALSGREVNECVRSLSTDDAMMVVKLVVDSCVDAGQDSASAIGLSAMALDCAMTIYRAAFGCHPGASVFEMISVVVSSAARHLRRANPHYMLTANHLIKTIRTRMQQRERGKDTAGLFWALEMVFILCQRSNVLFAILEDADTQLLLLEAAILCSNLAFAVFICQAAVQTPDTGTIQASGKVDGDSTRNLDATLGMLAQAAPWPVLNQLLGGDMGDVVQRLMEHSVSVAEGDLENALSSLQVSDDSDFGFGTQRGMAASTRLAVFDSSVAGVPKPLAAQINASSDYLSSHASGLFLADRFLDCMVIRATQSLAPKPRLQLFADTVYSAAAANPDGPQWLAAIKHAFGHGEISPARAVTLLQSYMVADRLDQEESVGQWWSVYTASTIVSAYETRGLLCAPTKLAWPSIPADQRAVDIVVHAVPASHRVDLCFAHVPQLGLECHIQDPFVSDFTDFRGVVDLGAMAGAGVDATKAKEVLLYLSSGSAASDYTNGLNTDLLMEGSGKVRFTATGTFDPASQLISHMSTQPACPPTLLTVDFNANAVMQMAHYIPQLFAMLSYKHTGSLDSQPADITISHNALGILECLAASDPDLIMFHAVVASRSLPKTSRASQLVAHLLQRFDQVIVADIRVFLSLASGIAILPQEKLRQVCVGARSAHRQAVAKYLSATGDSNSRGDNSKAREAAESAIGESLRPVYKMLAKFADREPLPVVCMDTKFVAGLPRLKVLFDHLGILPADDAPCSGGPRDLVNAQVFDAVWSEVFKLISMRSEMLMSQLCPQLAQFKSAIPIPSLKTPTEPTYFLNFGSTVRTIVSKTRPKLLSLGMTTKSGNTVQEKYILKGGEDLRIDESVIQAFMRLNRIIGNSKGGVGDGQGGSLTVYNVVPIDAYGGLIQVVDHLPSLFDVYSKDRAAGIAGLRESYTSHTKDVLKRANLATTTPTEEWPHKIWVDIYDSLTSSVAAPAYMFYKFLSESAQSSSHHYLLTKNMARSIGITSIAGYVLGLGDRHLANLLVDVRSGRLVHIDFNMCFDMGGMMQMPEQVPFRMTPILAYLCGCPHDHDVAKRPFAFSKLFQGAAMAMLKFARMDRNTLVNAIVRRTAFHPFADWRAMEETRQNNLDIPTELPPALPSSSPHMLSESASLLFQHCDNNISADRVNAASASQKQQQLTLSQPLPSFRPAVSLPLLPPPPSMPAAVVAGVWGQQDAHHADEFVRATGLCPPEAFMPRCKASGDKKESGKGDGTVWPVTEVPYGWRIARGAIERVDARLDYRGAAGISRGNSAGGGISNDDNALVEEQFMILWETATSKDILARMYKGWAPWV</sequence>
<proteinExistence type="predicted"/>
<evidence type="ECO:0000313" key="2">
    <source>
        <dbReference type="Proteomes" id="UP001150581"/>
    </source>
</evidence>
<organism evidence="1 2">
    <name type="scientific">Kickxella alabastrina</name>
    <dbReference type="NCBI Taxonomy" id="61397"/>
    <lineage>
        <taxon>Eukaryota</taxon>
        <taxon>Fungi</taxon>
        <taxon>Fungi incertae sedis</taxon>
        <taxon>Zoopagomycota</taxon>
        <taxon>Kickxellomycotina</taxon>
        <taxon>Kickxellomycetes</taxon>
        <taxon>Kickxellales</taxon>
        <taxon>Kickxellaceae</taxon>
        <taxon>Kickxella</taxon>
    </lineage>
</organism>
<feature type="non-terminal residue" evidence="1">
    <location>
        <position position="1"/>
    </location>
</feature>
<name>A0ACC1I7B7_9FUNG</name>
<accession>A0ACC1I7B7</accession>
<evidence type="ECO:0000313" key="1">
    <source>
        <dbReference type="EMBL" id="KAJ1887877.1"/>
    </source>
</evidence>
<comment type="caution">
    <text evidence="1">The sequence shown here is derived from an EMBL/GenBank/DDBJ whole genome shotgun (WGS) entry which is preliminary data.</text>
</comment>
<keyword evidence="2" id="KW-1185">Reference proteome</keyword>